<dbReference type="KEGG" id="kra:Krad_3038"/>
<evidence type="ECO:0000313" key="3">
    <source>
        <dbReference type="Proteomes" id="UP000001116"/>
    </source>
</evidence>
<sequence length="109" mass="11004">MARGDRGGPGRRSRATHRDRTGSTGQPPRCAPHRGAVTQRTRLLRRLLAAGLAAGLGGVGLATAAQATPTTVGTGHRTPVHVDEVSPVALPASLGTGGTRGTRSVAVTL</sequence>
<name>A6WCG3_KINRD</name>
<organism evidence="2 3">
    <name type="scientific">Kineococcus radiotolerans (strain ATCC BAA-149 / DSM 14245 / SRS30216)</name>
    <dbReference type="NCBI Taxonomy" id="266940"/>
    <lineage>
        <taxon>Bacteria</taxon>
        <taxon>Bacillati</taxon>
        <taxon>Actinomycetota</taxon>
        <taxon>Actinomycetes</taxon>
        <taxon>Kineosporiales</taxon>
        <taxon>Kineosporiaceae</taxon>
        <taxon>Kineococcus</taxon>
    </lineage>
</organism>
<proteinExistence type="predicted"/>
<dbReference type="Proteomes" id="UP000001116">
    <property type="component" value="Chromosome"/>
</dbReference>
<dbReference type="EMBL" id="CP000750">
    <property type="protein sequence ID" value="ABS04502.1"/>
    <property type="molecule type" value="Genomic_DNA"/>
</dbReference>
<keyword evidence="3" id="KW-1185">Reference proteome</keyword>
<accession>A6WCG3</accession>
<dbReference type="STRING" id="266940.Krad_3038"/>
<feature type="region of interest" description="Disordered" evidence="1">
    <location>
        <begin position="1"/>
        <end position="37"/>
    </location>
</feature>
<evidence type="ECO:0000256" key="1">
    <source>
        <dbReference type="SAM" id="MobiDB-lite"/>
    </source>
</evidence>
<protein>
    <submittedName>
        <fullName evidence="2">Uncharacterized protein</fullName>
    </submittedName>
</protein>
<gene>
    <name evidence="2" type="ordered locus">Krad_3038</name>
</gene>
<dbReference type="HOGENOM" id="CLU_2180324_0_0_11"/>
<evidence type="ECO:0000313" key="2">
    <source>
        <dbReference type="EMBL" id="ABS04502.1"/>
    </source>
</evidence>
<dbReference type="AlphaFoldDB" id="A6WCG3"/>
<reference evidence="3" key="1">
    <citation type="journal article" date="2008" name="PLoS ONE">
        <title>Survival in nuclear waste, extreme resistance, and potential applications gleaned from the genome sequence of Kineococcus radiotolerans SRS30216.</title>
        <authorList>
            <person name="Bagwell C.E."/>
            <person name="Bhat S."/>
            <person name="Hawkins G.M."/>
            <person name="Smith B.W."/>
            <person name="Biswas T."/>
            <person name="Hoover T.R."/>
            <person name="Saunders E."/>
            <person name="Han C.S."/>
            <person name="Tsodikov O.V."/>
            <person name="Shimkets L.J."/>
        </authorList>
    </citation>
    <scope>NUCLEOTIDE SEQUENCE [LARGE SCALE GENOMIC DNA]</scope>
    <source>
        <strain evidence="3">ATCC BAA-149 / DSM 14245 / SRS30216</strain>
    </source>
</reference>